<dbReference type="AlphaFoldDB" id="A0A6J5UX85"/>
<evidence type="ECO:0000313" key="1">
    <source>
        <dbReference type="EMBL" id="CAB4280054.1"/>
    </source>
</evidence>
<evidence type="ECO:0000313" key="2">
    <source>
        <dbReference type="Proteomes" id="UP000507222"/>
    </source>
</evidence>
<protein>
    <submittedName>
        <fullName evidence="1">Uncharacterized protein</fullName>
    </submittedName>
</protein>
<gene>
    <name evidence="1" type="ORF">CURHAP_LOCUS32780</name>
</gene>
<dbReference type="Proteomes" id="UP000507222">
    <property type="component" value="Unassembled WGS sequence"/>
</dbReference>
<dbReference type="EMBL" id="CAEKDK010000005">
    <property type="protein sequence ID" value="CAB4280054.1"/>
    <property type="molecule type" value="Genomic_DNA"/>
</dbReference>
<organism evidence="1 2">
    <name type="scientific">Prunus armeniaca</name>
    <name type="common">Apricot</name>
    <name type="synonym">Armeniaca vulgaris</name>
    <dbReference type="NCBI Taxonomy" id="36596"/>
    <lineage>
        <taxon>Eukaryota</taxon>
        <taxon>Viridiplantae</taxon>
        <taxon>Streptophyta</taxon>
        <taxon>Embryophyta</taxon>
        <taxon>Tracheophyta</taxon>
        <taxon>Spermatophyta</taxon>
        <taxon>Magnoliopsida</taxon>
        <taxon>eudicotyledons</taxon>
        <taxon>Gunneridae</taxon>
        <taxon>Pentapetalae</taxon>
        <taxon>rosids</taxon>
        <taxon>fabids</taxon>
        <taxon>Rosales</taxon>
        <taxon>Rosaceae</taxon>
        <taxon>Amygdaloideae</taxon>
        <taxon>Amygdaleae</taxon>
        <taxon>Prunus</taxon>
    </lineage>
</organism>
<reference evidence="1 2" key="1">
    <citation type="submission" date="2020-05" db="EMBL/GenBank/DDBJ databases">
        <authorList>
            <person name="Campoy J."/>
            <person name="Schneeberger K."/>
            <person name="Spophaly S."/>
        </authorList>
    </citation>
    <scope>NUCLEOTIDE SEQUENCE [LARGE SCALE GENOMIC DNA]</scope>
    <source>
        <strain evidence="1">PruArmRojPasFocal</strain>
    </source>
</reference>
<sequence>MSLLIFISLHEQAPYQIHAVQGLSFKNYLISPFPNSPQSKSHNLKDLIHLINLSKPPAEHPDFRRHSQDPNTFPWTTLSTLVAAFTLSLPANHSISSQLDYQVITRLNGVPFMFCKMPYLSVWAAPSANDHG</sequence>
<name>A0A6J5UX85_PRUAR</name>
<accession>A0A6J5UX85</accession>
<proteinExistence type="predicted"/>